<dbReference type="WBParaSite" id="ACRNAN_scaffold1754.g20864.t1">
    <property type="protein sequence ID" value="ACRNAN_scaffold1754.g20864.t1"/>
    <property type="gene ID" value="ACRNAN_scaffold1754.g20864"/>
</dbReference>
<keyword evidence="2" id="KW-0560">Oxidoreductase</keyword>
<reference evidence="14" key="1">
    <citation type="submission" date="2022-11" db="UniProtKB">
        <authorList>
            <consortium name="WormBaseParasite"/>
        </authorList>
    </citation>
    <scope>IDENTIFICATION</scope>
</reference>
<proteinExistence type="inferred from homology"/>
<evidence type="ECO:0000256" key="9">
    <source>
        <dbReference type="ARBA" id="ARBA00047423"/>
    </source>
</evidence>
<dbReference type="InterPro" id="IPR000683">
    <property type="entry name" value="Gfo/Idh/MocA-like_OxRdtase_N"/>
</dbReference>
<dbReference type="SUPFAM" id="SSF55347">
    <property type="entry name" value="Glyceraldehyde-3-phosphate dehydrogenase-like, C-terminal domain"/>
    <property type="match status" value="1"/>
</dbReference>
<evidence type="ECO:0000256" key="7">
    <source>
        <dbReference type="ARBA" id="ARBA00042988"/>
    </source>
</evidence>
<evidence type="ECO:0000256" key="8">
    <source>
        <dbReference type="ARBA" id="ARBA00043025"/>
    </source>
</evidence>
<dbReference type="Pfam" id="PF01408">
    <property type="entry name" value="GFO_IDH_MocA"/>
    <property type="match status" value="1"/>
</dbReference>
<comment type="catalytic activity">
    <reaction evidence="9">
        <text>(1R,2R)-1,2-dihydrobenzene-1,2-diol + NADP(+) = catechol + NADPH + H(+)</text>
        <dbReference type="Rhea" id="RHEA:16729"/>
        <dbReference type="ChEBI" id="CHEBI:10702"/>
        <dbReference type="ChEBI" id="CHEBI:15378"/>
        <dbReference type="ChEBI" id="CHEBI:18135"/>
        <dbReference type="ChEBI" id="CHEBI:57783"/>
        <dbReference type="ChEBI" id="CHEBI:58349"/>
        <dbReference type="EC" id="1.3.1.20"/>
    </reaction>
</comment>
<evidence type="ECO:0000256" key="1">
    <source>
        <dbReference type="ARBA" id="ARBA00010928"/>
    </source>
</evidence>
<dbReference type="AlphaFoldDB" id="A0A914D1K6"/>
<feature type="domain" description="Gfo/Idh/MocA-like oxidoreductase N-terminal" evidence="11">
    <location>
        <begin position="8"/>
        <end position="128"/>
    </location>
</feature>
<evidence type="ECO:0000259" key="11">
    <source>
        <dbReference type="Pfam" id="PF01408"/>
    </source>
</evidence>
<dbReference type="GO" id="GO:0000166">
    <property type="term" value="F:nucleotide binding"/>
    <property type="evidence" value="ECO:0007669"/>
    <property type="project" value="InterPro"/>
</dbReference>
<accession>A0A914D1K6</accession>
<evidence type="ECO:0000313" key="13">
    <source>
        <dbReference type="Proteomes" id="UP000887540"/>
    </source>
</evidence>
<protein>
    <recommendedName>
        <fullName evidence="5">Trans-1,2-dihydrobenzene-1,2-diol dehydrogenase</fullName>
        <ecNumber evidence="4">1.1.1.179</ecNumber>
        <ecNumber evidence="3">1.3.1.20</ecNumber>
    </recommendedName>
    <alternativeName>
        <fullName evidence="8">D-xylose 1-dehydrogenase</fullName>
    </alternativeName>
    <alternativeName>
        <fullName evidence="7">D-xylose-NADP dehydrogenase</fullName>
    </alternativeName>
    <alternativeName>
        <fullName evidence="6">Dimeric dihydrodiol dehydrogenase</fullName>
    </alternativeName>
</protein>
<dbReference type="InterPro" id="IPR036291">
    <property type="entry name" value="NAD(P)-bd_dom_sf"/>
</dbReference>
<evidence type="ECO:0000256" key="10">
    <source>
        <dbReference type="ARBA" id="ARBA00049233"/>
    </source>
</evidence>
<keyword evidence="13" id="KW-1185">Reference proteome</keyword>
<dbReference type="InterPro" id="IPR055170">
    <property type="entry name" value="GFO_IDH_MocA-like_dom"/>
</dbReference>
<organism evidence="13 14">
    <name type="scientific">Acrobeloides nanus</name>
    <dbReference type="NCBI Taxonomy" id="290746"/>
    <lineage>
        <taxon>Eukaryota</taxon>
        <taxon>Metazoa</taxon>
        <taxon>Ecdysozoa</taxon>
        <taxon>Nematoda</taxon>
        <taxon>Chromadorea</taxon>
        <taxon>Rhabditida</taxon>
        <taxon>Tylenchina</taxon>
        <taxon>Cephalobomorpha</taxon>
        <taxon>Cephaloboidea</taxon>
        <taxon>Cephalobidae</taxon>
        <taxon>Acrobeloides</taxon>
    </lineage>
</organism>
<evidence type="ECO:0000259" key="12">
    <source>
        <dbReference type="Pfam" id="PF22725"/>
    </source>
</evidence>
<comment type="similarity">
    <text evidence="1">Belongs to the Gfo/Idh/MocA family.</text>
</comment>
<sequence>MPLTQNALKWGVIGCGLISHDFVKSLNSCEHAHKVVAVAEDNVTGAENFKKKLDLTDEVKAYGSFQELFEDPNVEVVYVGIVNFLHFKMTMEALEHGKHVLCEKPLGMNTKQVKEMIEKAKEKKVFLMEACFSRFFPVWRALKEQLNNKTLGETTSIHANMANHSYTDMPNRFRLRPGVTLLDTGAIPLMDFGLYTIMFALFVFNDEKPKKVSVAGEKNEEGVDVWGNITLEFSNNKKAALFYSRADIFPNNAYIGCTKGHVIVPEFRSPDHMEIIRGRSCASAVEEELIEVVQLPYEDDQTYNFLGSSGLRYEADHVYESIRNGKLESDNVTHKFSLTIAEILEEIRRQLGVVLPQDKE</sequence>
<dbReference type="Gene3D" id="3.40.50.720">
    <property type="entry name" value="NAD(P)-binding Rossmann-like Domain"/>
    <property type="match status" value="1"/>
</dbReference>
<evidence type="ECO:0000256" key="6">
    <source>
        <dbReference type="ARBA" id="ARBA00042926"/>
    </source>
</evidence>
<dbReference type="PANTHER" id="PTHR22604">
    <property type="entry name" value="OXIDOREDUCTASES"/>
    <property type="match status" value="1"/>
</dbReference>
<dbReference type="SUPFAM" id="SSF51735">
    <property type="entry name" value="NAD(P)-binding Rossmann-fold domains"/>
    <property type="match status" value="1"/>
</dbReference>
<dbReference type="Proteomes" id="UP000887540">
    <property type="component" value="Unplaced"/>
</dbReference>
<comment type="catalytic activity">
    <reaction evidence="10">
        <text>D-xylose + NADP(+) = D-xylono-1,5-lactone + NADPH + H(+)</text>
        <dbReference type="Rhea" id="RHEA:22000"/>
        <dbReference type="ChEBI" id="CHEBI:15378"/>
        <dbReference type="ChEBI" id="CHEBI:15867"/>
        <dbReference type="ChEBI" id="CHEBI:53455"/>
        <dbReference type="ChEBI" id="CHEBI:57783"/>
        <dbReference type="ChEBI" id="CHEBI:58349"/>
        <dbReference type="EC" id="1.1.1.179"/>
    </reaction>
</comment>
<dbReference type="GO" id="GO:0047837">
    <property type="term" value="F:D-xylose 1-dehydrogenase (NADP+) activity"/>
    <property type="evidence" value="ECO:0007669"/>
    <property type="project" value="UniProtKB-EC"/>
</dbReference>
<evidence type="ECO:0000313" key="14">
    <source>
        <dbReference type="WBParaSite" id="ACRNAN_scaffold1754.g20864.t1"/>
    </source>
</evidence>
<dbReference type="InterPro" id="IPR050984">
    <property type="entry name" value="Gfo/Idh/MocA_domain"/>
</dbReference>
<dbReference type="GO" id="GO:0047115">
    <property type="term" value="F:trans-1,2-dihydrobenzene-1,2-diol dehydrogenase activity"/>
    <property type="evidence" value="ECO:0007669"/>
    <property type="project" value="UniProtKB-EC"/>
</dbReference>
<evidence type="ECO:0000256" key="2">
    <source>
        <dbReference type="ARBA" id="ARBA00023002"/>
    </source>
</evidence>
<dbReference type="PANTHER" id="PTHR22604:SF105">
    <property type="entry name" value="TRANS-1,2-DIHYDROBENZENE-1,2-DIOL DEHYDROGENASE"/>
    <property type="match status" value="1"/>
</dbReference>
<feature type="domain" description="GFO/IDH/MocA-like oxidoreductase" evidence="12">
    <location>
        <begin position="139"/>
        <end position="262"/>
    </location>
</feature>
<dbReference type="EC" id="1.1.1.179" evidence="4"/>
<name>A0A914D1K6_9BILA</name>
<dbReference type="Pfam" id="PF22725">
    <property type="entry name" value="GFO_IDH_MocA_C3"/>
    <property type="match status" value="1"/>
</dbReference>
<evidence type="ECO:0000256" key="4">
    <source>
        <dbReference type="ARBA" id="ARBA00038984"/>
    </source>
</evidence>
<evidence type="ECO:0000256" key="3">
    <source>
        <dbReference type="ARBA" id="ARBA00038853"/>
    </source>
</evidence>
<evidence type="ECO:0000256" key="5">
    <source>
        <dbReference type="ARBA" id="ARBA00040603"/>
    </source>
</evidence>
<dbReference type="Gene3D" id="3.30.360.10">
    <property type="entry name" value="Dihydrodipicolinate Reductase, domain 2"/>
    <property type="match status" value="1"/>
</dbReference>
<dbReference type="EC" id="1.3.1.20" evidence="3"/>